<sequence>MIQWPCIFKIDGDDELLYLASEASLIAEFESLIWSDDDYLIDSQGQGYKVREVEAGAYVYEPCGNPLSVSQVTDLIQAHEFSKAEVCLTKIQFLSVGEAIRALAV</sequence>
<dbReference type="Gene3D" id="2.40.10.320">
    <property type="entry name" value="Uncharacterised protein PF13642 yp_926445, N-terminal domain"/>
    <property type="match status" value="1"/>
</dbReference>
<dbReference type="RefSeq" id="WP_255045239.1">
    <property type="nucleotide sequence ID" value="NZ_JANEYT010000115.1"/>
</dbReference>
<organism evidence="1 2">
    <name type="scientific">Photobacterium pectinilyticum</name>
    <dbReference type="NCBI Taxonomy" id="2906793"/>
    <lineage>
        <taxon>Bacteria</taxon>
        <taxon>Pseudomonadati</taxon>
        <taxon>Pseudomonadota</taxon>
        <taxon>Gammaproteobacteria</taxon>
        <taxon>Vibrionales</taxon>
        <taxon>Vibrionaceae</taxon>
        <taxon>Photobacterium</taxon>
    </lineage>
</organism>
<accession>A0ABT1N8Q9</accession>
<keyword evidence="2" id="KW-1185">Reference proteome</keyword>
<comment type="caution">
    <text evidence="1">The sequence shown here is derived from an EMBL/GenBank/DDBJ whole genome shotgun (WGS) entry which is preliminary data.</text>
</comment>
<dbReference type="Proteomes" id="UP001524460">
    <property type="component" value="Unassembled WGS sequence"/>
</dbReference>
<name>A0ABT1N8Q9_9GAMM</name>
<protein>
    <submittedName>
        <fullName evidence="1">DUF4144 domain-containing protein</fullName>
    </submittedName>
</protein>
<evidence type="ECO:0000313" key="2">
    <source>
        <dbReference type="Proteomes" id="UP001524460"/>
    </source>
</evidence>
<dbReference type="InterPro" id="IPR025284">
    <property type="entry name" value="DUF4144"/>
</dbReference>
<reference evidence="1 2" key="1">
    <citation type="submission" date="2022-07" db="EMBL/GenBank/DDBJ databases">
        <title>Photobacterium pectinilyticum sp. nov., a marine bacterium isolated from surface seawater of Qingdao offshore.</title>
        <authorList>
            <person name="Wang X."/>
        </authorList>
    </citation>
    <scope>NUCLEOTIDE SEQUENCE [LARGE SCALE GENOMIC DNA]</scope>
    <source>
        <strain evidence="1 2">ZSDE20</strain>
    </source>
</reference>
<gene>
    <name evidence="1" type="ORF">NHN17_24165</name>
</gene>
<evidence type="ECO:0000313" key="1">
    <source>
        <dbReference type="EMBL" id="MCQ1061140.1"/>
    </source>
</evidence>
<dbReference type="Pfam" id="PF13642">
    <property type="entry name" value="DUF4144"/>
    <property type="match status" value="1"/>
</dbReference>
<proteinExistence type="predicted"/>
<dbReference type="EMBL" id="JANEYT010000115">
    <property type="protein sequence ID" value="MCQ1061140.1"/>
    <property type="molecule type" value="Genomic_DNA"/>
</dbReference>